<organism evidence="2 3">
    <name type="scientific">Acidipropionibacterium jensenii</name>
    <dbReference type="NCBI Taxonomy" id="1749"/>
    <lineage>
        <taxon>Bacteria</taxon>
        <taxon>Bacillati</taxon>
        <taxon>Actinomycetota</taxon>
        <taxon>Actinomycetes</taxon>
        <taxon>Propionibacteriales</taxon>
        <taxon>Propionibacteriaceae</taxon>
        <taxon>Acidipropionibacterium</taxon>
    </lineage>
</organism>
<proteinExistence type="predicted"/>
<evidence type="ECO:0000313" key="3">
    <source>
        <dbReference type="Proteomes" id="UP000285875"/>
    </source>
</evidence>
<evidence type="ECO:0000256" key="1">
    <source>
        <dbReference type="SAM" id="MobiDB-lite"/>
    </source>
</evidence>
<reference evidence="3" key="1">
    <citation type="submission" date="2017-12" db="EMBL/GenBank/DDBJ databases">
        <title>Whole genome sequencing of Acidipropionibacterium jensenii strains JS279 and JS280.</title>
        <authorList>
            <person name="Deptula P."/>
            <person name="Laine P."/>
            <person name="Smolander O.-P."/>
            <person name="Paulin L."/>
            <person name="Auvinen P."/>
            <person name="Varmanen P."/>
        </authorList>
    </citation>
    <scope>NUCLEOTIDE SEQUENCE [LARGE SCALE GENOMIC DNA]</scope>
    <source>
        <strain evidence="3">JS280</strain>
    </source>
</reference>
<accession>A0A3Q9UFF1</accession>
<gene>
    <name evidence="2" type="ORF">C0Z10_11515</name>
</gene>
<dbReference type="AlphaFoldDB" id="A0A3Q9UFF1"/>
<sequence length="80" mass="8823">MEQIDRVQGTIRSSRSRGNEIEEVVDDRPGELCRQILQAASPTAIRIHPANTAPHAEIGCPAESFPWNSRSSDTSQVTHL</sequence>
<name>A0A3Q9UFF1_9ACTN</name>
<dbReference type="Proteomes" id="UP000285875">
    <property type="component" value="Chromosome"/>
</dbReference>
<evidence type="ECO:0000313" key="2">
    <source>
        <dbReference type="EMBL" id="AZZ40268.1"/>
    </source>
</evidence>
<dbReference type="EMBL" id="CP025570">
    <property type="protein sequence ID" value="AZZ40268.1"/>
    <property type="molecule type" value="Genomic_DNA"/>
</dbReference>
<feature type="region of interest" description="Disordered" evidence="1">
    <location>
        <begin position="1"/>
        <end position="26"/>
    </location>
</feature>
<protein>
    <submittedName>
        <fullName evidence="2">Uncharacterized protein</fullName>
    </submittedName>
</protein>
<dbReference type="KEGG" id="aji:C0Z10_11515"/>